<evidence type="ECO:0000259" key="2">
    <source>
        <dbReference type="Pfam" id="PF00567"/>
    </source>
</evidence>
<organism evidence="3 4">
    <name type="scientific">Rhipicephalus microplus</name>
    <name type="common">Cattle tick</name>
    <name type="synonym">Boophilus microplus</name>
    <dbReference type="NCBI Taxonomy" id="6941"/>
    <lineage>
        <taxon>Eukaryota</taxon>
        <taxon>Metazoa</taxon>
        <taxon>Ecdysozoa</taxon>
        <taxon>Arthropoda</taxon>
        <taxon>Chelicerata</taxon>
        <taxon>Arachnida</taxon>
        <taxon>Acari</taxon>
        <taxon>Parasitiformes</taxon>
        <taxon>Ixodida</taxon>
        <taxon>Ixodoidea</taxon>
        <taxon>Ixodidae</taxon>
        <taxon>Rhipicephalinae</taxon>
        <taxon>Rhipicephalus</taxon>
        <taxon>Boophilus</taxon>
    </lineage>
</organism>
<sequence length="315" mass="34722">MRVDCSVVAPTPSNQGVWLKSVIGGLQVVIVPITYARCEGLLYCYSTLQSRSKHNDSPTWLATLRLGQRNFPSYPTEKATRGEAKEVAAARAVSELGLHQQEEKQDSCDSCLEPEELSVSVRGLTSIVLDKPHGILKEGFEPQYKEIYSEQFSGNWCEHLVKSNAVHTEMKNLCIVYPLSVAKTEPTRSKAAPDQELLKNGHSSDISTGSPTSSAGEPCIISEYVDVFISCVASTTKVYFRFIEYEEAYTKLLQEMTAFFTSGPSSTKIADSPEVAKLYATCYNGRCLRVEPLRNAEKGKVECCFVDEGNSLSSV</sequence>
<dbReference type="EMBL" id="JABSTU010000010">
    <property type="protein sequence ID" value="KAH8019867.1"/>
    <property type="molecule type" value="Genomic_DNA"/>
</dbReference>
<gene>
    <name evidence="3" type="ORF">HPB51_022968</name>
</gene>
<evidence type="ECO:0000313" key="4">
    <source>
        <dbReference type="Proteomes" id="UP000821866"/>
    </source>
</evidence>
<proteinExistence type="predicted"/>
<feature type="compositionally biased region" description="Basic and acidic residues" evidence="1">
    <location>
        <begin position="188"/>
        <end position="199"/>
    </location>
</feature>
<dbReference type="Proteomes" id="UP000821866">
    <property type="component" value="Chromosome 8"/>
</dbReference>
<dbReference type="VEuPathDB" id="VectorBase:LOC119177171"/>
<keyword evidence="4" id="KW-1185">Reference proteome</keyword>
<reference evidence="3" key="2">
    <citation type="submission" date="2021-09" db="EMBL/GenBank/DDBJ databases">
        <authorList>
            <person name="Jia N."/>
            <person name="Wang J."/>
            <person name="Shi W."/>
            <person name="Du L."/>
            <person name="Sun Y."/>
            <person name="Zhan W."/>
            <person name="Jiang J."/>
            <person name="Wang Q."/>
            <person name="Zhang B."/>
            <person name="Ji P."/>
            <person name="Sakyi L.B."/>
            <person name="Cui X."/>
            <person name="Yuan T."/>
            <person name="Jiang B."/>
            <person name="Yang W."/>
            <person name="Lam T.T.-Y."/>
            <person name="Chang Q."/>
            <person name="Ding S."/>
            <person name="Wang X."/>
            <person name="Zhu J."/>
            <person name="Ruan X."/>
            <person name="Zhao L."/>
            <person name="Wei J."/>
            <person name="Que T."/>
            <person name="Du C."/>
            <person name="Cheng J."/>
            <person name="Dai P."/>
            <person name="Han X."/>
            <person name="Huang E."/>
            <person name="Gao Y."/>
            <person name="Liu J."/>
            <person name="Shao H."/>
            <person name="Ye R."/>
            <person name="Li L."/>
            <person name="Wei W."/>
            <person name="Wang X."/>
            <person name="Wang C."/>
            <person name="Huo Q."/>
            <person name="Li W."/>
            <person name="Guo W."/>
            <person name="Chen H."/>
            <person name="Chen S."/>
            <person name="Zhou L."/>
            <person name="Zhou L."/>
            <person name="Ni X."/>
            <person name="Tian J."/>
            <person name="Zhou Y."/>
            <person name="Sheng Y."/>
            <person name="Liu T."/>
            <person name="Pan Y."/>
            <person name="Xia L."/>
            <person name="Li J."/>
            <person name="Zhao F."/>
            <person name="Cao W."/>
        </authorList>
    </citation>
    <scope>NUCLEOTIDE SEQUENCE</scope>
    <source>
        <strain evidence="3">Rmic-2018</strain>
        <tissue evidence="3">Larvae</tissue>
    </source>
</reference>
<name>A0A9J6DCZ3_RHIMP</name>
<accession>A0A9J6DCZ3</accession>
<reference evidence="3" key="1">
    <citation type="journal article" date="2020" name="Cell">
        <title>Large-Scale Comparative Analyses of Tick Genomes Elucidate Their Genetic Diversity and Vector Capacities.</title>
        <authorList>
            <consortium name="Tick Genome and Microbiome Consortium (TIGMIC)"/>
            <person name="Jia N."/>
            <person name="Wang J."/>
            <person name="Shi W."/>
            <person name="Du L."/>
            <person name="Sun Y."/>
            <person name="Zhan W."/>
            <person name="Jiang J.F."/>
            <person name="Wang Q."/>
            <person name="Zhang B."/>
            <person name="Ji P."/>
            <person name="Bell-Sakyi L."/>
            <person name="Cui X.M."/>
            <person name="Yuan T.T."/>
            <person name="Jiang B.G."/>
            <person name="Yang W.F."/>
            <person name="Lam T.T."/>
            <person name="Chang Q.C."/>
            <person name="Ding S.J."/>
            <person name="Wang X.J."/>
            <person name="Zhu J.G."/>
            <person name="Ruan X.D."/>
            <person name="Zhao L."/>
            <person name="Wei J.T."/>
            <person name="Ye R.Z."/>
            <person name="Que T.C."/>
            <person name="Du C.H."/>
            <person name="Zhou Y.H."/>
            <person name="Cheng J.X."/>
            <person name="Dai P.F."/>
            <person name="Guo W.B."/>
            <person name="Han X.H."/>
            <person name="Huang E.J."/>
            <person name="Li L.F."/>
            <person name="Wei W."/>
            <person name="Gao Y.C."/>
            <person name="Liu J.Z."/>
            <person name="Shao H.Z."/>
            <person name="Wang X."/>
            <person name="Wang C.C."/>
            <person name="Yang T.C."/>
            <person name="Huo Q.B."/>
            <person name="Li W."/>
            <person name="Chen H.Y."/>
            <person name="Chen S.E."/>
            <person name="Zhou L.G."/>
            <person name="Ni X.B."/>
            <person name="Tian J.H."/>
            <person name="Sheng Y."/>
            <person name="Liu T."/>
            <person name="Pan Y.S."/>
            <person name="Xia L.Y."/>
            <person name="Li J."/>
            <person name="Zhao F."/>
            <person name="Cao W.C."/>
        </authorList>
    </citation>
    <scope>NUCLEOTIDE SEQUENCE</scope>
    <source>
        <strain evidence="3">Rmic-2018</strain>
    </source>
</reference>
<dbReference type="InterPro" id="IPR002999">
    <property type="entry name" value="Tudor"/>
</dbReference>
<dbReference type="AlphaFoldDB" id="A0A9J6DCZ3"/>
<evidence type="ECO:0000256" key="1">
    <source>
        <dbReference type="SAM" id="MobiDB-lite"/>
    </source>
</evidence>
<feature type="domain" description="Tudor" evidence="2">
    <location>
        <begin position="222"/>
        <end position="311"/>
    </location>
</feature>
<dbReference type="Pfam" id="PF00567">
    <property type="entry name" value="TUDOR"/>
    <property type="match status" value="1"/>
</dbReference>
<comment type="caution">
    <text evidence="3">The sequence shown here is derived from an EMBL/GenBank/DDBJ whole genome shotgun (WGS) entry which is preliminary data.</text>
</comment>
<feature type="compositionally biased region" description="Low complexity" evidence="1">
    <location>
        <begin position="203"/>
        <end position="214"/>
    </location>
</feature>
<evidence type="ECO:0000313" key="3">
    <source>
        <dbReference type="EMBL" id="KAH8019867.1"/>
    </source>
</evidence>
<feature type="region of interest" description="Disordered" evidence="1">
    <location>
        <begin position="188"/>
        <end position="215"/>
    </location>
</feature>
<protein>
    <recommendedName>
        <fullName evidence="2">Tudor domain-containing protein</fullName>
    </recommendedName>
</protein>